<accession>A0A9E7CSH8</accession>
<evidence type="ECO:0000313" key="2">
    <source>
        <dbReference type="Proteomes" id="UP000829401"/>
    </source>
</evidence>
<protein>
    <submittedName>
        <fullName evidence="1">Iron-sulfur cluster assembly protein</fullName>
    </submittedName>
</protein>
<dbReference type="Gene3D" id="2.60.300.12">
    <property type="entry name" value="HesB-like domain"/>
    <property type="match status" value="1"/>
</dbReference>
<dbReference type="EMBL" id="CP080467">
    <property type="protein sequence ID" value="UNO49645.1"/>
    <property type="molecule type" value="Genomic_DNA"/>
</dbReference>
<dbReference type="InterPro" id="IPR035903">
    <property type="entry name" value="HesB-like_dom_sf"/>
</dbReference>
<gene>
    <name evidence="1" type="ORF">K1I37_03650</name>
</gene>
<name>T0BUM1_ALIAG</name>
<dbReference type="KEGG" id="aaco:K1I37_03650"/>
<keyword evidence="2" id="KW-1185">Reference proteome</keyword>
<dbReference type="AlphaFoldDB" id="T0BUM1"/>
<proteinExistence type="predicted"/>
<dbReference type="SUPFAM" id="SSF89360">
    <property type="entry name" value="HesB-like domain"/>
    <property type="match status" value="1"/>
</dbReference>
<accession>T0BUM1</accession>
<reference evidence="2" key="1">
    <citation type="journal article" date="2022" name="G3 (Bethesda)">
        <title>Unveiling the complete genome sequence of Alicyclobacillus acidoterrestris DSM 3922T, a taint-producing strain.</title>
        <authorList>
            <person name="Leonardo I.C."/>
            <person name="Barreto Crespo M.T."/>
            <person name="Gaspar F.B."/>
        </authorList>
    </citation>
    <scope>NUCLEOTIDE SEQUENCE [LARGE SCALE GENOMIC DNA]</scope>
    <source>
        <strain evidence="2">DSM 3922</strain>
    </source>
</reference>
<dbReference type="Proteomes" id="UP000829401">
    <property type="component" value="Chromosome"/>
</dbReference>
<dbReference type="RefSeq" id="WP_021297332.1">
    <property type="nucleotide sequence ID" value="NZ_AURB01000151.1"/>
</dbReference>
<organism evidence="1 2">
    <name type="scientific">Alicyclobacillus acidoterrestris (strain ATCC 49025 / DSM 3922 / CIP 106132 / NCIMB 13137 / GD3B)</name>
    <dbReference type="NCBI Taxonomy" id="1356854"/>
    <lineage>
        <taxon>Bacteria</taxon>
        <taxon>Bacillati</taxon>
        <taxon>Bacillota</taxon>
        <taxon>Bacilli</taxon>
        <taxon>Bacillales</taxon>
        <taxon>Alicyclobacillaceae</taxon>
        <taxon>Alicyclobacillus</taxon>
    </lineage>
</organism>
<dbReference type="STRING" id="1356854.N007_11420"/>
<evidence type="ECO:0000313" key="1">
    <source>
        <dbReference type="EMBL" id="UNO49645.1"/>
    </source>
</evidence>
<sequence length="92" mass="10474">MTVTDAAKMELLRFSREELADGEFIRVARAYQCGGPRFQLIVDDTESKLDERIVIDEVTLFVDSACHRLLKDVTIDFTDAGFSFHDADNLRC</sequence>
<dbReference type="eggNOG" id="COG0316">
    <property type="taxonomic scope" value="Bacteria"/>
</dbReference>
<dbReference type="OrthoDB" id="2376540at2"/>